<evidence type="ECO:0000256" key="10">
    <source>
        <dbReference type="ARBA" id="ARBA00062888"/>
    </source>
</evidence>
<evidence type="ECO:0000256" key="5">
    <source>
        <dbReference type="ARBA" id="ARBA00022737"/>
    </source>
</evidence>
<dbReference type="GO" id="GO:0005759">
    <property type="term" value="C:mitochondrial matrix"/>
    <property type="evidence" value="ECO:0007669"/>
    <property type="project" value="UniProtKB-SubCell"/>
</dbReference>
<dbReference type="InterPro" id="IPR034425">
    <property type="entry name" value="GRSF1_RRM1"/>
</dbReference>
<dbReference type="GO" id="GO:0003723">
    <property type="term" value="F:RNA binding"/>
    <property type="evidence" value="ECO:0007669"/>
    <property type="project" value="UniProtKB-UniRule"/>
</dbReference>
<sequence>MAKRQKQKTKSKIKLAFSTALKLGGGGAGGVIQPSPMLSAQPLFTIGVPQFLPERALSPPSHVKGLGVNCGASVAPGSRFQAAQSGKVRRLQDCFHQGKHQPGGRGSAPAPPGSRAAPPRGRSPGGAASSPPPPPDSPLPPVPAAHVPGNPSPALDSASPSLALQPQPPSGPAPPPESMAGTRWVLGALLRGCGCNCSSCRRTGAACLPFYSTAGSFPSGVSGRRRLLLLLGAAAAAASHTRGLQIGPAPAGRLAGPPPAAASAAATAAASYPALRAPLLSPSLTAAAGPARGYCQESKTTYLEDLPPLPEYELPPSKLGEEVDDVYLIRAQGLPWSCTVEDVLSFFSDCRIRNGENGIHFLLNRDGKRRGDALIEMESEQDVQKALEKHRMYMGQRYVEVYEINNEDVDALMKNLHVKSTPVVNDGVVRLRGLPYSCNEKDIVDFFAGLHIVDITFVMDYRGRRKTGEAYVQFEEPEMANQALLKHREEIGNRYIEIFPSRRNEVRTHVGSHKGKKMASSPTAKYITEPEMAFEENEVNEDVRPMTAFESEKEIELPKEMSEKLPEAVDFGTTSSLHFVHMRGLPFQANAQDIINFFAPLKPVRITMEYSSSGKATGEADVHFETHEDAVAAMLKDRSHVHHRYIELFLNSCPKGK</sequence>
<keyword evidence="7" id="KW-0809">Transit peptide</keyword>
<feature type="domain" description="RRM" evidence="14">
    <location>
        <begin position="578"/>
        <end position="657"/>
    </location>
</feature>
<dbReference type="CDD" id="cd12730">
    <property type="entry name" value="RRM1_GRSF1"/>
    <property type="match status" value="1"/>
</dbReference>
<dbReference type="SUPFAM" id="SSF54928">
    <property type="entry name" value="RNA-binding domain, RBD"/>
    <property type="match status" value="2"/>
</dbReference>
<evidence type="ECO:0000256" key="13">
    <source>
        <dbReference type="SAM" id="MobiDB-lite"/>
    </source>
</evidence>
<keyword evidence="5" id="KW-0677">Repeat</keyword>
<evidence type="ECO:0000256" key="7">
    <source>
        <dbReference type="ARBA" id="ARBA00022946"/>
    </source>
</evidence>
<comment type="function">
    <text evidence="9">Regulator of post-transcriptional mitochondrial gene expression, required for assembly of the mitochondrial ribosome and for recruitment of mRNA and lncRNA. Binds RNAs containing the 14 base G-rich element. Preferentially binds RNAs transcribed from three contiguous genes on the light strand of mtDNA, the ND6 mRNA, and the long non-coding RNAs for MT-CYB and MT-ND5, each of which contains multiple consensus binding sequences. Involved in the degradosome-mediated decay of non-coding mitochondrial transcripts (MT-ncRNA) and tRNA-like molecules. Acts by unwinding G-quadruplex RNA structures in MT-ncRNA, thus facilitating their degradation by the degradosome. G-quadruplexes (G4) are non-canonical 4 stranded structures formed by transcripts from the light strand of mtDNA.</text>
</comment>
<feature type="domain" description="RRM" evidence="14">
    <location>
        <begin position="427"/>
        <end position="503"/>
    </location>
</feature>
<feature type="compositionally biased region" description="Pro residues" evidence="13">
    <location>
        <begin position="166"/>
        <end position="177"/>
    </location>
</feature>
<dbReference type="InterPro" id="IPR034424">
    <property type="entry name" value="GRSF-1_RRM2"/>
</dbReference>
<dbReference type="PROSITE" id="PS50102">
    <property type="entry name" value="RRM"/>
    <property type="match status" value="2"/>
</dbReference>
<evidence type="ECO:0000256" key="11">
    <source>
        <dbReference type="ARBA" id="ARBA00073442"/>
    </source>
</evidence>
<dbReference type="Pfam" id="PF00076">
    <property type="entry name" value="RRM_1"/>
    <property type="match status" value="1"/>
</dbReference>
<dbReference type="GO" id="GO:0008033">
    <property type="term" value="P:tRNA processing"/>
    <property type="evidence" value="ECO:0007669"/>
    <property type="project" value="UniProtKB-KW"/>
</dbReference>
<feature type="compositionally biased region" description="Low complexity" evidence="13">
    <location>
        <begin position="113"/>
        <end position="129"/>
    </location>
</feature>
<dbReference type="InterPro" id="IPR050666">
    <property type="entry name" value="ESRP"/>
</dbReference>
<keyword evidence="4" id="KW-0819">tRNA processing</keyword>
<keyword evidence="3" id="KW-0507">mRNA processing</keyword>
<dbReference type="AlphaFoldDB" id="A0A8D1Y7T7"/>
<comment type="subcellular location">
    <subcellularLocation>
        <location evidence="1">Mitochondrion matrix</location>
    </subcellularLocation>
</comment>
<dbReference type="Ensembl" id="ENSSSCT00065037561.1">
    <property type="protein sequence ID" value="ENSSSCP00065015816.1"/>
    <property type="gene ID" value="ENSSSCG00065027868.1"/>
</dbReference>
<evidence type="ECO:0000313" key="16">
    <source>
        <dbReference type="Proteomes" id="UP000694725"/>
    </source>
</evidence>
<evidence type="ECO:0000313" key="15">
    <source>
        <dbReference type="Ensembl" id="ENSSSCP00065015816.1"/>
    </source>
</evidence>
<organism evidence="15 16">
    <name type="scientific">Sus scrofa</name>
    <name type="common">Pig</name>
    <dbReference type="NCBI Taxonomy" id="9823"/>
    <lineage>
        <taxon>Eukaryota</taxon>
        <taxon>Metazoa</taxon>
        <taxon>Chordata</taxon>
        <taxon>Craniata</taxon>
        <taxon>Vertebrata</taxon>
        <taxon>Euteleostomi</taxon>
        <taxon>Mammalia</taxon>
        <taxon>Eutheria</taxon>
        <taxon>Laurasiatheria</taxon>
        <taxon>Artiodactyla</taxon>
        <taxon>Suina</taxon>
        <taxon>Suidae</taxon>
        <taxon>Sus</taxon>
    </lineage>
</organism>
<evidence type="ECO:0000256" key="8">
    <source>
        <dbReference type="ARBA" id="ARBA00023128"/>
    </source>
</evidence>
<dbReference type="InterPro" id="IPR000504">
    <property type="entry name" value="RRM_dom"/>
</dbReference>
<dbReference type="CDD" id="cd12505">
    <property type="entry name" value="RRM2_GRSF1"/>
    <property type="match status" value="1"/>
</dbReference>
<dbReference type="InterPro" id="IPR035979">
    <property type="entry name" value="RBD_domain_sf"/>
</dbReference>
<evidence type="ECO:0000256" key="3">
    <source>
        <dbReference type="ARBA" id="ARBA00022664"/>
    </source>
</evidence>
<reference evidence="15" key="1">
    <citation type="submission" date="2025-08" db="UniProtKB">
        <authorList>
            <consortium name="Ensembl"/>
        </authorList>
    </citation>
    <scope>IDENTIFICATION</scope>
</reference>
<dbReference type="Proteomes" id="UP000694725">
    <property type="component" value="Unplaced"/>
</dbReference>
<proteinExistence type="predicted"/>
<protein>
    <recommendedName>
        <fullName evidence="11">G-rich sequence factor 1</fullName>
    </recommendedName>
</protein>
<dbReference type="InterPro" id="IPR034426">
    <property type="entry name" value="GRSF1_RRM3"/>
</dbReference>
<feature type="region of interest" description="Disordered" evidence="13">
    <location>
        <begin position="96"/>
        <end position="180"/>
    </location>
</feature>
<dbReference type="FunFam" id="3.30.70.330:FF:000131">
    <property type="entry name" value="Heterogeneous nuclear ribonucleoprotein h3 isoform"/>
    <property type="match status" value="1"/>
</dbReference>
<feature type="compositionally biased region" description="Low complexity" evidence="13">
    <location>
        <begin position="152"/>
        <end position="165"/>
    </location>
</feature>
<comment type="subunit">
    <text evidence="10">Monomer. Found in a complex with DDX28, DHX30, FASTKD2 and FASTKD5. Interacts with the mitochondrial RNase P complex subunit TRMT10C/MRPP1. Interacts with the 2 components of the mitochondrial degradosome complex, PNPT1 and SUPV3L1, in an RNA-dependent manner.</text>
</comment>
<dbReference type="FunFam" id="3.30.70.330:FF:000071">
    <property type="entry name" value="heterogeneous nuclear ribonucleoprotein H isoform X1"/>
    <property type="match status" value="1"/>
</dbReference>
<keyword evidence="2" id="KW-0597">Phosphoprotein</keyword>
<evidence type="ECO:0000256" key="1">
    <source>
        <dbReference type="ARBA" id="ARBA00004305"/>
    </source>
</evidence>
<evidence type="ECO:0000256" key="12">
    <source>
        <dbReference type="PROSITE-ProRule" id="PRU00176"/>
    </source>
</evidence>
<dbReference type="SMART" id="SM00360">
    <property type="entry name" value="RRM"/>
    <property type="match status" value="3"/>
</dbReference>
<evidence type="ECO:0000256" key="4">
    <source>
        <dbReference type="ARBA" id="ARBA00022694"/>
    </source>
</evidence>
<dbReference type="CDD" id="cd12733">
    <property type="entry name" value="RRM3_GRSF1"/>
    <property type="match status" value="1"/>
</dbReference>
<accession>A0A8D1Y7T7</accession>
<evidence type="ECO:0000256" key="9">
    <source>
        <dbReference type="ARBA" id="ARBA00060139"/>
    </source>
</evidence>
<dbReference type="PANTHER" id="PTHR13976">
    <property type="entry name" value="HETEROGENEOUS NUCLEAR RIBONUCLEOPROTEIN-RELATED"/>
    <property type="match status" value="1"/>
</dbReference>
<evidence type="ECO:0000256" key="6">
    <source>
        <dbReference type="ARBA" id="ARBA00022884"/>
    </source>
</evidence>
<keyword evidence="8" id="KW-0496">Mitochondrion</keyword>
<dbReference type="FunFam" id="3.30.70.330:FF:000279">
    <property type="entry name" value="G-rich RNA sequence binding factor 1"/>
    <property type="match status" value="1"/>
</dbReference>
<dbReference type="Gene3D" id="3.30.70.330">
    <property type="match status" value="3"/>
</dbReference>
<evidence type="ECO:0000256" key="2">
    <source>
        <dbReference type="ARBA" id="ARBA00022553"/>
    </source>
</evidence>
<feature type="compositionally biased region" description="Pro residues" evidence="13">
    <location>
        <begin position="130"/>
        <end position="143"/>
    </location>
</feature>
<name>A0A8D1Y7T7_PIG</name>
<evidence type="ECO:0000259" key="14">
    <source>
        <dbReference type="PROSITE" id="PS50102"/>
    </source>
</evidence>
<dbReference type="GO" id="GO:0006397">
    <property type="term" value="P:mRNA processing"/>
    <property type="evidence" value="ECO:0007669"/>
    <property type="project" value="UniProtKB-KW"/>
</dbReference>
<keyword evidence="6 12" id="KW-0694">RNA-binding</keyword>
<dbReference type="InterPro" id="IPR012677">
    <property type="entry name" value="Nucleotide-bd_a/b_plait_sf"/>
</dbReference>